<dbReference type="PANTHER" id="PTHR48111:SF26">
    <property type="entry name" value="STAGE 0 SPORULATION PROTEIN A HOMOLOG"/>
    <property type="match status" value="1"/>
</dbReference>
<dbReference type="PROSITE" id="PS50110">
    <property type="entry name" value="RESPONSE_REGULATORY"/>
    <property type="match status" value="1"/>
</dbReference>
<dbReference type="InterPro" id="IPR016032">
    <property type="entry name" value="Sig_transdc_resp-reg_C-effctor"/>
</dbReference>
<feature type="modified residue" description="4-aspartylphosphate" evidence="2">
    <location>
        <position position="54"/>
    </location>
</feature>
<feature type="DNA-binding region" description="OmpR/PhoB-type" evidence="3">
    <location>
        <begin position="130"/>
        <end position="228"/>
    </location>
</feature>
<dbReference type="Pfam" id="PF00072">
    <property type="entry name" value="Response_reg"/>
    <property type="match status" value="1"/>
</dbReference>
<dbReference type="GO" id="GO:0032993">
    <property type="term" value="C:protein-DNA complex"/>
    <property type="evidence" value="ECO:0007669"/>
    <property type="project" value="TreeGrafter"/>
</dbReference>
<feature type="domain" description="Response regulatory" evidence="4">
    <location>
        <begin position="5"/>
        <end position="119"/>
    </location>
</feature>
<dbReference type="InterPro" id="IPR036388">
    <property type="entry name" value="WH-like_DNA-bd_sf"/>
</dbReference>
<sequence>MNDLNLLYIEDDAEALEDVVFLLKRSFTKIYTASNGVEGFDLFKENSIDIVLLDINIPKLNGLEVAAKIRKIDENIPILFLTAYSETQKLISAINLQAISYIIKPFNVDELKSSILKAVTKANKEKSTAKKVLLNNGFYWNSYNSELYYKNELLHITKNEILLIKSLFDNRNRFITAEELSEIIFDNKKIENNSMVQLISRFKNKITKKINNKLFFIENIYGQGYRIK</sequence>
<dbReference type="SUPFAM" id="SSF52172">
    <property type="entry name" value="CheY-like"/>
    <property type="match status" value="1"/>
</dbReference>
<dbReference type="EMBL" id="WFKK01000003">
    <property type="protein sequence ID" value="KAB7890793.1"/>
    <property type="molecule type" value="Genomic_DNA"/>
</dbReference>
<dbReference type="GO" id="GO:0000976">
    <property type="term" value="F:transcription cis-regulatory region binding"/>
    <property type="evidence" value="ECO:0007669"/>
    <property type="project" value="TreeGrafter"/>
</dbReference>
<dbReference type="GO" id="GO:0005829">
    <property type="term" value="C:cytosol"/>
    <property type="evidence" value="ECO:0007669"/>
    <property type="project" value="TreeGrafter"/>
</dbReference>
<evidence type="ECO:0000256" key="1">
    <source>
        <dbReference type="ARBA" id="ARBA00023125"/>
    </source>
</evidence>
<protein>
    <submittedName>
        <fullName evidence="7">Response regulator</fullName>
    </submittedName>
</protein>
<dbReference type="EMBL" id="WFKJ01000028">
    <property type="protein sequence ID" value="KAB7890089.1"/>
    <property type="molecule type" value="Genomic_DNA"/>
</dbReference>
<dbReference type="InterPro" id="IPR039420">
    <property type="entry name" value="WalR-like"/>
</dbReference>
<dbReference type="Gene3D" id="3.40.50.2300">
    <property type="match status" value="1"/>
</dbReference>
<evidence type="ECO:0000313" key="8">
    <source>
        <dbReference type="Proteomes" id="UP000461010"/>
    </source>
</evidence>
<evidence type="ECO:0000313" key="9">
    <source>
        <dbReference type="Proteomes" id="UP000472839"/>
    </source>
</evidence>
<dbReference type="GO" id="GO:0006355">
    <property type="term" value="P:regulation of DNA-templated transcription"/>
    <property type="evidence" value="ECO:0007669"/>
    <property type="project" value="InterPro"/>
</dbReference>
<keyword evidence="8" id="KW-1185">Reference proteome</keyword>
<accession>A0A6L4WVX5</accession>
<dbReference type="SMART" id="SM00448">
    <property type="entry name" value="REC"/>
    <property type="match status" value="1"/>
</dbReference>
<dbReference type="SMART" id="SM00862">
    <property type="entry name" value="Trans_reg_C"/>
    <property type="match status" value="1"/>
</dbReference>
<dbReference type="Proteomes" id="UP000461010">
    <property type="component" value="Unassembled WGS sequence"/>
</dbReference>
<comment type="caution">
    <text evidence="7">The sequence shown here is derived from an EMBL/GenBank/DDBJ whole genome shotgun (WGS) entry which is preliminary data.</text>
</comment>
<feature type="domain" description="OmpR/PhoB-type" evidence="5">
    <location>
        <begin position="130"/>
        <end position="228"/>
    </location>
</feature>
<dbReference type="InterPro" id="IPR001867">
    <property type="entry name" value="OmpR/PhoB-type_DNA-bd"/>
</dbReference>
<dbReference type="AlphaFoldDB" id="A0A6L4WVX5"/>
<gene>
    <name evidence="6" type="ORF">GBG18_09635</name>
    <name evidence="7" type="ORF">GBG19_01920</name>
</gene>
<dbReference type="InterPro" id="IPR001789">
    <property type="entry name" value="Sig_transdc_resp-reg_receiver"/>
</dbReference>
<dbReference type="RefSeq" id="WP_152190591.1">
    <property type="nucleotide sequence ID" value="NZ_WFKI01000005.1"/>
</dbReference>
<evidence type="ECO:0000259" key="4">
    <source>
        <dbReference type="PROSITE" id="PS50110"/>
    </source>
</evidence>
<name>A0A6L4WVX5_9BACT</name>
<keyword evidence="1 3" id="KW-0238">DNA-binding</keyword>
<organism evidence="7 9">
    <name type="scientific">Poseidonibacter ostreae</name>
    <dbReference type="NCBI Taxonomy" id="2654171"/>
    <lineage>
        <taxon>Bacteria</taxon>
        <taxon>Pseudomonadati</taxon>
        <taxon>Campylobacterota</taxon>
        <taxon>Epsilonproteobacteria</taxon>
        <taxon>Campylobacterales</taxon>
        <taxon>Arcobacteraceae</taxon>
        <taxon>Poseidonibacter</taxon>
    </lineage>
</organism>
<evidence type="ECO:0000259" key="5">
    <source>
        <dbReference type="PROSITE" id="PS51755"/>
    </source>
</evidence>
<dbReference type="GO" id="GO:0000156">
    <property type="term" value="F:phosphorelay response regulator activity"/>
    <property type="evidence" value="ECO:0007669"/>
    <property type="project" value="TreeGrafter"/>
</dbReference>
<keyword evidence="2" id="KW-0597">Phosphoprotein</keyword>
<evidence type="ECO:0000256" key="2">
    <source>
        <dbReference type="PROSITE-ProRule" id="PRU00169"/>
    </source>
</evidence>
<proteinExistence type="predicted"/>
<dbReference type="InterPro" id="IPR011006">
    <property type="entry name" value="CheY-like_superfamily"/>
</dbReference>
<evidence type="ECO:0000256" key="3">
    <source>
        <dbReference type="PROSITE-ProRule" id="PRU01091"/>
    </source>
</evidence>
<dbReference type="Proteomes" id="UP000472839">
    <property type="component" value="Unassembled WGS sequence"/>
</dbReference>
<dbReference type="Gene3D" id="1.10.10.10">
    <property type="entry name" value="Winged helix-like DNA-binding domain superfamily/Winged helix DNA-binding domain"/>
    <property type="match status" value="1"/>
</dbReference>
<dbReference type="PROSITE" id="PS51755">
    <property type="entry name" value="OMPR_PHOB"/>
    <property type="match status" value="1"/>
</dbReference>
<dbReference type="SUPFAM" id="SSF46894">
    <property type="entry name" value="C-terminal effector domain of the bipartite response regulators"/>
    <property type="match status" value="1"/>
</dbReference>
<dbReference type="Pfam" id="PF00486">
    <property type="entry name" value="Trans_reg_C"/>
    <property type="match status" value="1"/>
</dbReference>
<dbReference type="CDD" id="cd00156">
    <property type="entry name" value="REC"/>
    <property type="match status" value="1"/>
</dbReference>
<dbReference type="PANTHER" id="PTHR48111">
    <property type="entry name" value="REGULATOR OF RPOS"/>
    <property type="match status" value="1"/>
</dbReference>
<reference evidence="8 9" key="1">
    <citation type="submission" date="2019-10" db="EMBL/GenBank/DDBJ databases">
        <title>Poseidonibacter ostreae sp. nov., isolated from the gut of the Ostrea denselamellosa.</title>
        <authorList>
            <person name="Choi A."/>
        </authorList>
    </citation>
    <scope>NUCLEOTIDE SEQUENCE [LARGE SCALE GENOMIC DNA]</scope>
    <source>
        <strain evidence="7 9">SJOD-M-33</strain>
        <strain evidence="6 8">SJOD-M-5</strain>
    </source>
</reference>
<evidence type="ECO:0000313" key="6">
    <source>
        <dbReference type="EMBL" id="KAB7890089.1"/>
    </source>
</evidence>
<evidence type="ECO:0000313" key="7">
    <source>
        <dbReference type="EMBL" id="KAB7890793.1"/>
    </source>
</evidence>